<dbReference type="InterPro" id="IPR002187">
    <property type="entry name" value="N-reg_PII"/>
</dbReference>
<proteinExistence type="predicted"/>
<reference evidence="1 2" key="1">
    <citation type="submission" date="2020-06" db="EMBL/GenBank/DDBJ databases">
        <authorList>
            <person name="Scott K."/>
        </authorList>
    </citation>
    <scope>NUCLEOTIDE SEQUENCE [LARGE SCALE GENOMIC DNA]</scope>
    <source>
        <strain evidence="1 2">HH1</strain>
    </source>
</reference>
<evidence type="ECO:0000313" key="1">
    <source>
        <dbReference type="EMBL" id="MBF6059005.1"/>
    </source>
</evidence>
<protein>
    <submittedName>
        <fullName evidence="1">Uncharacterized protein</fullName>
    </submittedName>
</protein>
<keyword evidence="2" id="KW-1185">Reference proteome</keyword>
<dbReference type="Pfam" id="PF00543">
    <property type="entry name" value="P-II"/>
    <property type="match status" value="1"/>
</dbReference>
<dbReference type="InterPro" id="IPR015867">
    <property type="entry name" value="N-reg_PII/ATP_PRibTrfase_C"/>
</dbReference>
<gene>
    <name evidence="1" type="ORF">H8792_011680</name>
</gene>
<reference evidence="1 2" key="2">
    <citation type="submission" date="2020-11" db="EMBL/GenBank/DDBJ databases">
        <title>Sulfur oxidizing isolate from Hospital Hole Sinkhole.</title>
        <authorList>
            <person name="Scott K.M."/>
        </authorList>
    </citation>
    <scope>NUCLEOTIDE SEQUENCE [LARGE SCALE GENOMIC DNA]</scope>
    <source>
        <strain evidence="1 2">HH1</strain>
    </source>
</reference>
<dbReference type="EMBL" id="JACBGI020000036">
    <property type="protein sequence ID" value="MBF6059005.1"/>
    <property type="molecule type" value="Genomic_DNA"/>
</dbReference>
<dbReference type="Gene3D" id="3.30.70.120">
    <property type="match status" value="1"/>
</dbReference>
<accession>A0ABS0BYY0</accession>
<sequence>MEVGFAMEWIEDNYDGETWSFNSEVAKPVSVPLKQANKPMKSNESGKKIQILTNRLMEGKIMLLLKKLGLKSYTVCDARGDGAPEFEMIRQPAEKNILFSVSVNQREQASLQEKINQFAREGQAVTLYLSGQEVMVPIGRG</sequence>
<dbReference type="InterPro" id="IPR011322">
    <property type="entry name" value="N-reg_PII-like_a/b"/>
</dbReference>
<comment type="caution">
    <text evidence="1">The sequence shown here is derived from an EMBL/GenBank/DDBJ whole genome shotgun (WGS) entry which is preliminary data.</text>
</comment>
<name>A0ABS0BYY0_9GAMM</name>
<dbReference type="SUPFAM" id="SSF54913">
    <property type="entry name" value="GlnB-like"/>
    <property type="match status" value="1"/>
</dbReference>
<organism evidence="1 2">
    <name type="scientific">Thiomicrorhabdus heinhorstiae</name>
    <dbReference type="NCBI Taxonomy" id="2748010"/>
    <lineage>
        <taxon>Bacteria</taxon>
        <taxon>Pseudomonadati</taxon>
        <taxon>Pseudomonadota</taxon>
        <taxon>Gammaproteobacteria</taxon>
        <taxon>Thiotrichales</taxon>
        <taxon>Piscirickettsiaceae</taxon>
        <taxon>Thiomicrorhabdus</taxon>
    </lineage>
</organism>
<evidence type="ECO:0000313" key="2">
    <source>
        <dbReference type="Proteomes" id="UP001193680"/>
    </source>
</evidence>
<dbReference type="RefSeq" id="WP_194947664.1">
    <property type="nucleotide sequence ID" value="NZ_JACBGI020000036.1"/>
</dbReference>
<dbReference type="Proteomes" id="UP001193680">
    <property type="component" value="Unassembled WGS sequence"/>
</dbReference>